<accession>A1SXR7</accession>
<dbReference type="STRING" id="357804.Ping_2561"/>
<dbReference type="Proteomes" id="UP000000639">
    <property type="component" value="Chromosome"/>
</dbReference>
<gene>
    <name evidence="1" type="ordered locus">Ping_2561</name>
</gene>
<reference evidence="1 2" key="1">
    <citation type="submission" date="2007-01" db="EMBL/GenBank/DDBJ databases">
        <title>Complete sequence of Psychromonas ingrahamii 37.</title>
        <authorList>
            <consortium name="US DOE Joint Genome Institute"/>
            <person name="Copeland A."/>
            <person name="Lucas S."/>
            <person name="Lapidus A."/>
            <person name="Barry K."/>
            <person name="Detter J.C."/>
            <person name="Glavina del Rio T."/>
            <person name="Hammon N."/>
            <person name="Israni S."/>
            <person name="Dalin E."/>
            <person name="Tice H."/>
            <person name="Pitluck S."/>
            <person name="Thompson L.S."/>
            <person name="Brettin T."/>
            <person name="Bruce D."/>
            <person name="Han C."/>
            <person name="Tapia R."/>
            <person name="Schmutz J."/>
            <person name="Larimer F."/>
            <person name="Land M."/>
            <person name="Hauser L."/>
            <person name="Kyrpides N."/>
            <person name="Ivanova N."/>
            <person name="Staley J."/>
            <person name="Richardson P."/>
        </authorList>
    </citation>
    <scope>NUCLEOTIDE SEQUENCE [LARGE SCALE GENOMIC DNA]</scope>
    <source>
        <strain evidence="1 2">37</strain>
    </source>
</reference>
<keyword evidence="2" id="KW-1185">Reference proteome</keyword>
<proteinExistence type="predicted"/>
<dbReference type="AlphaFoldDB" id="A1SXR7"/>
<dbReference type="EMBL" id="CP000510">
    <property type="protein sequence ID" value="ABM04282.1"/>
    <property type="molecule type" value="Genomic_DNA"/>
</dbReference>
<sequence length="354" mass="40829">MIWNSLGMTGELEKLKMYIESSIIDERNHIFKYTSPLTHPQSSQAKAVFLEYDRATSNDRYHNYNLKSLPYGNFQVEEKDIPSFYVFLAKKLRYHFTQDRKSYASDRILNPFKVYGEEGSVEEIGIPDYEFSGETDHGVFSSWLLFDHLFEVGEQIARRIEAKNFIGIQSHLNLIDDNFGFLMGRKNSYFQLKMDEDELYSWLLVEIESFKHQVEEKGLWKSLNKEPEKHFQKVFAAVLGRVSELFGVDMSAETCVGSGTVDFKFSQGSNSKVCVELKRSNSSKALEGYTKQLQQYLMSEKIDKGIYVVIDSGDSKSSYRQLLHFIENGKKQGENYPDIILMDASPKISASKQI</sequence>
<organism evidence="1 2">
    <name type="scientific">Psychromonas ingrahamii (strain DSM 17664 / CCUG 51855 / 37)</name>
    <dbReference type="NCBI Taxonomy" id="357804"/>
    <lineage>
        <taxon>Bacteria</taxon>
        <taxon>Pseudomonadati</taxon>
        <taxon>Pseudomonadota</taxon>
        <taxon>Gammaproteobacteria</taxon>
        <taxon>Alteromonadales</taxon>
        <taxon>Psychromonadaceae</taxon>
        <taxon>Psychromonas</taxon>
    </lineage>
</organism>
<evidence type="ECO:0000313" key="1">
    <source>
        <dbReference type="EMBL" id="ABM04282.1"/>
    </source>
</evidence>
<dbReference type="HOGENOM" id="CLU_782722_0_0_6"/>
<protein>
    <submittedName>
        <fullName evidence="1">Uncharacterized protein</fullName>
    </submittedName>
</protein>
<dbReference type="KEGG" id="pin:Ping_2561"/>
<name>A1SXR7_PSYIN</name>
<evidence type="ECO:0000313" key="2">
    <source>
        <dbReference type="Proteomes" id="UP000000639"/>
    </source>
</evidence>